<accession>A0A8J7M2J4</accession>
<reference evidence="1" key="1">
    <citation type="submission" date="2020-12" db="EMBL/GenBank/DDBJ databases">
        <title>Geomonas sp. Red875, isolated from river sediment.</title>
        <authorList>
            <person name="Xu Z."/>
            <person name="Zhang Z."/>
            <person name="Masuda Y."/>
            <person name="Itoh H."/>
            <person name="Senoo K."/>
        </authorList>
    </citation>
    <scope>NUCLEOTIDE SEQUENCE</scope>
    <source>
        <strain evidence="1">Red875</strain>
    </source>
</reference>
<comment type="caution">
    <text evidence="1">The sequence shown here is derived from an EMBL/GenBank/DDBJ whole genome shotgun (WGS) entry which is preliminary data.</text>
</comment>
<gene>
    <name evidence="1" type="ORF">JFN93_21745</name>
</gene>
<dbReference type="AlphaFoldDB" id="A0A8J7M2J4"/>
<protein>
    <submittedName>
        <fullName evidence="1">Uncharacterized protein</fullName>
    </submittedName>
</protein>
<sequence length="90" mass="9918">MLFTIACTRDIIGYQIDVQVKAEGSETISSVTTTYEDSDLATDFLAPSEVQYQRTFTQVGGYTPGVSRTVKVSAVNDSGQERTASKRWQD</sequence>
<keyword evidence="2" id="KW-1185">Reference proteome</keyword>
<evidence type="ECO:0000313" key="1">
    <source>
        <dbReference type="EMBL" id="MBJ6727344.1"/>
    </source>
</evidence>
<name>A0A8J7M2J4_9BACT</name>
<evidence type="ECO:0000313" key="2">
    <source>
        <dbReference type="Proteomes" id="UP000636888"/>
    </source>
</evidence>
<organism evidence="1 2">
    <name type="scientific">Geomesophilobacter sediminis</name>
    <dbReference type="NCBI Taxonomy" id="2798584"/>
    <lineage>
        <taxon>Bacteria</taxon>
        <taxon>Pseudomonadati</taxon>
        <taxon>Thermodesulfobacteriota</taxon>
        <taxon>Desulfuromonadia</taxon>
        <taxon>Geobacterales</taxon>
        <taxon>Geobacteraceae</taxon>
        <taxon>Geomesophilobacter</taxon>
    </lineage>
</organism>
<dbReference type="EMBL" id="JAEMHM010000022">
    <property type="protein sequence ID" value="MBJ6727344.1"/>
    <property type="molecule type" value="Genomic_DNA"/>
</dbReference>
<dbReference type="RefSeq" id="WP_199386317.1">
    <property type="nucleotide sequence ID" value="NZ_JAEMHM010000022.1"/>
</dbReference>
<proteinExistence type="predicted"/>
<dbReference type="Proteomes" id="UP000636888">
    <property type="component" value="Unassembled WGS sequence"/>
</dbReference>